<dbReference type="PANTHER" id="PTHR33202">
    <property type="entry name" value="ZINC UPTAKE REGULATION PROTEIN"/>
    <property type="match status" value="1"/>
</dbReference>
<keyword evidence="2" id="KW-0678">Repressor</keyword>
<keyword evidence="6" id="KW-0804">Transcription</keyword>
<feature type="binding site" evidence="7">
    <location>
        <position position="140"/>
    </location>
    <ligand>
        <name>Zn(2+)</name>
        <dbReference type="ChEBI" id="CHEBI:29105"/>
    </ligand>
</feature>
<dbReference type="SUPFAM" id="SSF46785">
    <property type="entry name" value="Winged helix' DNA-binding domain"/>
    <property type="match status" value="1"/>
</dbReference>
<dbReference type="RefSeq" id="WP_272215764.1">
    <property type="nucleotide sequence ID" value="NZ_JAQOMZ010000022.1"/>
</dbReference>
<evidence type="ECO:0000256" key="2">
    <source>
        <dbReference type="ARBA" id="ARBA00022491"/>
    </source>
</evidence>
<evidence type="ECO:0000256" key="5">
    <source>
        <dbReference type="ARBA" id="ARBA00023125"/>
    </source>
</evidence>
<dbReference type="PANTHER" id="PTHR33202:SF8">
    <property type="entry name" value="PEROXIDE-RESPONSIVE REPRESSOR PERR"/>
    <property type="match status" value="1"/>
</dbReference>
<keyword evidence="3 7" id="KW-0862">Zinc</keyword>
<comment type="cofactor">
    <cofactor evidence="7">
        <name>Zn(2+)</name>
        <dbReference type="ChEBI" id="CHEBI:29105"/>
    </cofactor>
    <text evidence="7">Binds 1 zinc ion per subunit.</text>
</comment>
<dbReference type="CDD" id="cd07153">
    <property type="entry name" value="Fur_like"/>
    <property type="match status" value="1"/>
</dbReference>
<dbReference type="Gene3D" id="3.30.1490.190">
    <property type="match status" value="1"/>
</dbReference>
<proteinExistence type="inferred from homology"/>
<accession>A0AAJ1MBB7</accession>
<dbReference type="GO" id="GO:0008270">
    <property type="term" value="F:zinc ion binding"/>
    <property type="evidence" value="ECO:0007669"/>
    <property type="project" value="TreeGrafter"/>
</dbReference>
<reference evidence="8" key="1">
    <citation type="submission" date="2023-01" db="EMBL/GenBank/DDBJ databases">
        <title>Genome analysis of 13 Lactobacillus isolated from gut of wild boar.</title>
        <authorList>
            <person name="Papp P."/>
            <person name="Libisch B."/>
            <person name="Nagy T."/>
            <person name="Olasz F."/>
        </authorList>
    </citation>
    <scope>NUCLEOTIDE SEQUENCE</scope>
    <source>
        <strain evidence="8">F146</strain>
    </source>
</reference>
<organism evidence="8 9">
    <name type="scientific">Limosilactobacillus mucosae</name>
    <name type="common">Lactobacillus mucosae</name>
    <dbReference type="NCBI Taxonomy" id="97478"/>
    <lineage>
        <taxon>Bacteria</taxon>
        <taxon>Bacillati</taxon>
        <taxon>Bacillota</taxon>
        <taxon>Bacilli</taxon>
        <taxon>Lactobacillales</taxon>
        <taxon>Lactobacillaceae</taxon>
        <taxon>Limosilactobacillus</taxon>
    </lineage>
</organism>
<dbReference type="GO" id="GO:0045892">
    <property type="term" value="P:negative regulation of DNA-templated transcription"/>
    <property type="evidence" value="ECO:0007669"/>
    <property type="project" value="TreeGrafter"/>
</dbReference>
<gene>
    <name evidence="8" type="ORF">PO250_10165</name>
</gene>
<dbReference type="EMBL" id="JAQONE010000027">
    <property type="protein sequence ID" value="MDC2830635.1"/>
    <property type="molecule type" value="Genomic_DNA"/>
</dbReference>
<evidence type="ECO:0000256" key="6">
    <source>
        <dbReference type="ARBA" id="ARBA00023163"/>
    </source>
</evidence>
<dbReference type="Pfam" id="PF01475">
    <property type="entry name" value="FUR"/>
    <property type="match status" value="1"/>
</dbReference>
<evidence type="ECO:0000256" key="4">
    <source>
        <dbReference type="ARBA" id="ARBA00023015"/>
    </source>
</evidence>
<dbReference type="AlphaFoldDB" id="A0AAJ1MBB7"/>
<dbReference type="InterPro" id="IPR043135">
    <property type="entry name" value="Fur_C"/>
</dbReference>
<dbReference type="InterPro" id="IPR036390">
    <property type="entry name" value="WH_DNA-bd_sf"/>
</dbReference>
<feature type="binding site" evidence="7">
    <location>
        <position position="96"/>
    </location>
    <ligand>
        <name>Zn(2+)</name>
        <dbReference type="ChEBI" id="CHEBI:29105"/>
    </ligand>
</feature>
<keyword evidence="7" id="KW-0479">Metal-binding</keyword>
<dbReference type="InterPro" id="IPR002481">
    <property type="entry name" value="FUR"/>
</dbReference>
<evidence type="ECO:0000256" key="3">
    <source>
        <dbReference type="ARBA" id="ARBA00022833"/>
    </source>
</evidence>
<evidence type="ECO:0000313" key="8">
    <source>
        <dbReference type="EMBL" id="MDC2830635.1"/>
    </source>
</evidence>
<comment type="caution">
    <text evidence="8">The sequence shown here is derived from an EMBL/GenBank/DDBJ whole genome shotgun (WGS) entry which is preliminary data.</text>
</comment>
<feature type="binding site" evidence="7">
    <location>
        <position position="143"/>
    </location>
    <ligand>
        <name>Zn(2+)</name>
        <dbReference type="ChEBI" id="CHEBI:29105"/>
    </ligand>
</feature>
<keyword evidence="5" id="KW-0238">DNA-binding</keyword>
<protein>
    <submittedName>
        <fullName evidence="8">Fur family transcriptional regulator</fullName>
    </submittedName>
</protein>
<evidence type="ECO:0000313" key="9">
    <source>
        <dbReference type="Proteomes" id="UP001220670"/>
    </source>
</evidence>
<dbReference type="Proteomes" id="UP001220670">
    <property type="component" value="Unassembled WGS sequence"/>
</dbReference>
<keyword evidence="4" id="KW-0805">Transcription regulation</keyword>
<evidence type="ECO:0000256" key="7">
    <source>
        <dbReference type="PIRSR" id="PIRSR602481-1"/>
    </source>
</evidence>
<dbReference type="GO" id="GO:0003700">
    <property type="term" value="F:DNA-binding transcription factor activity"/>
    <property type="evidence" value="ECO:0007669"/>
    <property type="project" value="InterPro"/>
</dbReference>
<dbReference type="InterPro" id="IPR036388">
    <property type="entry name" value="WH-like_DNA-bd_sf"/>
</dbReference>
<dbReference type="GO" id="GO:1900376">
    <property type="term" value="P:regulation of secondary metabolite biosynthetic process"/>
    <property type="evidence" value="ECO:0007669"/>
    <property type="project" value="TreeGrafter"/>
</dbReference>
<evidence type="ECO:0000256" key="1">
    <source>
        <dbReference type="ARBA" id="ARBA00007957"/>
    </source>
</evidence>
<sequence length="150" mass="17280">MANSEYEHALQHLREKHVRLTPQRKLILRYLISHHTHPSVEMIYADLKQEADNISMATIYNTINLLVEDQLVIELKNGDGSSHYDYFGHPHYHVVCDNCGLIQDVFDDHFAELTKDLQQITRQKTNFLVSQSDIEVHGICPACQKKLGLA</sequence>
<dbReference type="GO" id="GO:0000976">
    <property type="term" value="F:transcription cis-regulatory region binding"/>
    <property type="evidence" value="ECO:0007669"/>
    <property type="project" value="TreeGrafter"/>
</dbReference>
<feature type="binding site" evidence="7">
    <location>
        <position position="99"/>
    </location>
    <ligand>
        <name>Zn(2+)</name>
        <dbReference type="ChEBI" id="CHEBI:29105"/>
    </ligand>
</feature>
<name>A0AAJ1MBB7_LIMMU</name>
<comment type="similarity">
    <text evidence="1">Belongs to the Fur family.</text>
</comment>
<dbReference type="Gene3D" id="1.10.10.10">
    <property type="entry name" value="Winged helix-like DNA-binding domain superfamily/Winged helix DNA-binding domain"/>
    <property type="match status" value="1"/>
</dbReference>